<dbReference type="NCBIfam" id="TIGR01352">
    <property type="entry name" value="tonB_Cterm"/>
    <property type="match status" value="1"/>
</dbReference>
<evidence type="ECO:0000256" key="3">
    <source>
        <dbReference type="ARBA" id="ARBA00022989"/>
    </source>
</evidence>
<gene>
    <name evidence="8" type="ORF">GL267_01275</name>
</gene>
<reference evidence="8" key="1">
    <citation type="submission" date="2019-11" db="EMBL/GenBank/DDBJ databases">
        <title>Acidithiobacillus ferrianus sp. nov.: a facultatively anaerobic and extremely acidophilic chemolithoautotroph.</title>
        <authorList>
            <person name="Norris P.R."/>
            <person name="Falagan C."/>
            <person name="Moya-Beltran A."/>
            <person name="Castro M."/>
            <person name="Quatrini R."/>
            <person name="Johnson D.B."/>
        </authorList>
    </citation>
    <scope>NUCLEOTIDE SEQUENCE [LARGE SCALE GENOMIC DNA]</scope>
    <source>
        <strain evidence="8">MG</strain>
    </source>
</reference>
<dbReference type="Pfam" id="PF03544">
    <property type="entry name" value="TonB_C"/>
    <property type="match status" value="1"/>
</dbReference>
<evidence type="ECO:0000313" key="8">
    <source>
        <dbReference type="EMBL" id="NDU41314.1"/>
    </source>
</evidence>
<dbReference type="PROSITE" id="PS52015">
    <property type="entry name" value="TONB_CTD"/>
    <property type="match status" value="1"/>
</dbReference>
<dbReference type="GO" id="GO:0016020">
    <property type="term" value="C:membrane"/>
    <property type="evidence" value="ECO:0007669"/>
    <property type="project" value="UniProtKB-SubCell"/>
</dbReference>
<feature type="transmembrane region" description="Helical" evidence="6">
    <location>
        <begin position="24"/>
        <end position="44"/>
    </location>
</feature>
<accession>A0A845UBM0</accession>
<feature type="region of interest" description="Disordered" evidence="5">
    <location>
        <begin position="70"/>
        <end position="162"/>
    </location>
</feature>
<feature type="compositionally biased region" description="Pro residues" evidence="5">
    <location>
        <begin position="70"/>
        <end position="116"/>
    </location>
</feature>
<evidence type="ECO:0000256" key="1">
    <source>
        <dbReference type="ARBA" id="ARBA00004167"/>
    </source>
</evidence>
<name>A0A845UBM0_9PROT</name>
<feature type="compositionally biased region" description="Pro residues" evidence="5">
    <location>
        <begin position="124"/>
        <end position="159"/>
    </location>
</feature>
<dbReference type="RefSeq" id="WP_163095747.1">
    <property type="nucleotide sequence ID" value="NZ_CP127523.1"/>
</dbReference>
<sequence>MTTTMFMTVNNSPVPEPNDRHFKYALAGAVAVEALLVLGLIWFGQSTPPVKPVKPKQHVMAVQMVTLPQPPSKAIPKPVPPKPVPPKPVPPKPVPPKPVPPKPVMHRMTPPPPRPHPQVERPPKPAPTPPARTVTPPTPAPTVPAPKPVVTPPPAPPPMSAQQTASLMGRYVGLLRPMIQQNLRVPAELKAMGLSGKATVEFEISPSGRLLWEKIIKASPLGAVNRAALAAVKAGGFPPFLKKMPKQNTVFQIDVEVSAGSN</sequence>
<keyword evidence="2 6" id="KW-0812">Transmembrane</keyword>
<dbReference type="EMBL" id="WNJL01000003">
    <property type="protein sequence ID" value="NDU41314.1"/>
    <property type="molecule type" value="Genomic_DNA"/>
</dbReference>
<dbReference type="SUPFAM" id="SSF74653">
    <property type="entry name" value="TolA/TonB C-terminal domain"/>
    <property type="match status" value="1"/>
</dbReference>
<comment type="caution">
    <text evidence="8">The sequence shown here is derived from an EMBL/GenBank/DDBJ whole genome shotgun (WGS) entry which is preliminary data.</text>
</comment>
<evidence type="ECO:0000259" key="7">
    <source>
        <dbReference type="PROSITE" id="PS52015"/>
    </source>
</evidence>
<evidence type="ECO:0000256" key="2">
    <source>
        <dbReference type="ARBA" id="ARBA00022692"/>
    </source>
</evidence>
<evidence type="ECO:0000256" key="6">
    <source>
        <dbReference type="SAM" id="Phobius"/>
    </source>
</evidence>
<proteinExistence type="predicted"/>
<keyword evidence="3 6" id="KW-1133">Transmembrane helix</keyword>
<evidence type="ECO:0000256" key="5">
    <source>
        <dbReference type="SAM" id="MobiDB-lite"/>
    </source>
</evidence>
<comment type="subcellular location">
    <subcellularLocation>
        <location evidence="1">Membrane</location>
        <topology evidence="1">Single-pass membrane protein</topology>
    </subcellularLocation>
</comment>
<evidence type="ECO:0000256" key="4">
    <source>
        <dbReference type="ARBA" id="ARBA00023136"/>
    </source>
</evidence>
<dbReference type="GO" id="GO:0055085">
    <property type="term" value="P:transmembrane transport"/>
    <property type="evidence" value="ECO:0007669"/>
    <property type="project" value="InterPro"/>
</dbReference>
<dbReference type="InterPro" id="IPR037682">
    <property type="entry name" value="TonB_C"/>
</dbReference>
<keyword evidence="4 6" id="KW-0472">Membrane</keyword>
<feature type="domain" description="TonB C-terminal" evidence="7">
    <location>
        <begin position="170"/>
        <end position="262"/>
    </location>
</feature>
<dbReference type="AlphaFoldDB" id="A0A845UBM0"/>
<dbReference type="Gene3D" id="3.30.1150.10">
    <property type="match status" value="1"/>
</dbReference>
<protein>
    <submittedName>
        <fullName evidence="8">TonB family protein</fullName>
    </submittedName>
</protein>
<dbReference type="PRINTS" id="PR01217">
    <property type="entry name" value="PRICHEXTENSN"/>
</dbReference>
<dbReference type="InterPro" id="IPR006260">
    <property type="entry name" value="TonB/TolA_C"/>
</dbReference>
<organism evidence="8">
    <name type="scientific">Acidithiobacillus ferrianus</name>
    <dbReference type="NCBI Taxonomy" id="2678518"/>
    <lineage>
        <taxon>Bacteria</taxon>
        <taxon>Pseudomonadati</taxon>
        <taxon>Pseudomonadota</taxon>
        <taxon>Acidithiobacillia</taxon>
        <taxon>Acidithiobacillales</taxon>
        <taxon>Acidithiobacillaceae</taxon>
        <taxon>Acidithiobacillus</taxon>
    </lineage>
</organism>